<organism evidence="2">
    <name type="scientific">Salmonella enterica subsp. enterica serovar Chester</name>
    <dbReference type="NCBI Taxonomy" id="149386"/>
    <lineage>
        <taxon>Bacteria</taxon>
        <taxon>Pseudomonadati</taxon>
        <taxon>Pseudomonadota</taxon>
        <taxon>Gammaproteobacteria</taxon>
        <taxon>Enterobacterales</taxon>
        <taxon>Enterobacteriaceae</taxon>
        <taxon>Salmonella</taxon>
    </lineage>
</organism>
<protein>
    <submittedName>
        <fullName evidence="2">Uncharacterized protein</fullName>
    </submittedName>
</protein>
<accession>A0A635R8F8</accession>
<dbReference type="AlphaFoldDB" id="A0A635R8F8"/>
<name>A0A635R8F8_SALET</name>
<gene>
    <name evidence="2" type="ORF">CB695_16285</name>
</gene>
<feature type="compositionally biased region" description="Gly residues" evidence="1">
    <location>
        <begin position="176"/>
        <end position="195"/>
    </location>
</feature>
<dbReference type="EMBL" id="AAMIYH010000015">
    <property type="protein sequence ID" value="EDH8303029.1"/>
    <property type="molecule type" value="Genomic_DNA"/>
</dbReference>
<evidence type="ECO:0000256" key="1">
    <source>
        <dbReference type="SAM" id="MobiDB-lite"/>
    </source>
</evidence>
<comment type="caution">
    <text evidence="2">The sequence shown here is derived from an EMBL/GenBank/DDBJ whole genome shotgun (WGS) entry which is preliminary data.</text>
</comment>
<feature type="region of interest" description="Disordered" evidence="1">
    <location>
        <begin position="172"/>
        <end position="213"/>
    </location>
</feature>
<sequence length="213" mass="24096">MVNKNFFKEKYLYPQTEPDQQGRTRKLGIELNEFNGDVELMKFSYSFGKGEGLYFTAGYTVCVDIFETLRTVLVKAEKIVHKWEDAKGKKSPVSLHVGRDENLTPFMAISGEIPGAGARQKKFYFTYPKGYRVFRNGQQVSDLELAERTLRAFIKNADIFLEDFRDNYKPREFNNTGGGSYGRGGYNSNNNGGGYNQQAAKAPAPDSSFDDII</sequence>
<evidence type="ECO:0000313" key="2">
    <source>
        <dbReference type="EMBL" id="EDH8303029.1"/>
    </source>
</evidence>
<reference evidence="2" key="1">
    <citation type="submission" date="2018-07" db="EMBL/GenBank/DDBJ databases">
        <authorList>
            <person name="Ashton P.M."/>
            <person name="Dallman T."/>
            <person name="Nair S."/>
            <person name="De Pinna E."/>
            <person name="Peters T."/>
            <person name="Grant K."/>
        </authorList>
    </citation>
    <scope>NUCLEOTIDE SEQUENCE</scope>
    <source>
        <strain evidence="2">368335</strain>
    </source>
</reference>
<proteinExistence type="predicted"/>